<accession>A0A7Y4H546</accession>
<protein>
    <submittedName>
        <fullName evidence="3">DUF1682 domain-containing protein</fullName>
    </submittedName>
</protein>
<proteinExistence type="predicted"/>
<keyword evidence="4" id="KW-1185">Reference proteome</keyword>
<dbReference type="Proteomes" id="UP000528734">
    <property type="component" value="Unassembled WGS sequence"/>
</dbReference>
<organism evidence="3 4">
    <name type="scientific">Bradyrhizobium archetypum</name>
    <dbReference type="NCBI Taxonomy" id="2721160"/>
    <lineage>
        <taxon>Bacteria</taxon>
        <taxon>Pseudomonadati</taxon>
        <taxon>Pseudomonadota</taxon>
        <taxon>Alphaproteobacteria</taxon>
        <taxon>Hyphomicrobiales</taxon>
        <taxon>Nitrobacteraceae</taxon>
        <taxon>Bradyrhizobium</taxon>
    </lineage>
</organism>
<gene>
    <name evidence="3" type="ORF">HCN50_16510</name>
</gene>
<evidence type="ECO:0000313" key="3">
    <source>
        <dbReference type="EMBL" id="NOJ47830.1"/>
    </source>
</evidence>
<evidence type="ECO:0000256" key="2">
    <source>
        <dbReference type="SAM" id="Phobius"/>
    </source>
</evidence>
<evidence type="ECO:0000313" key="4">
    <source>
        <dbReference type="Proteomes" id="UP000528734"/>
    </source>
</evidence>
<dbReference type="RefSeq" id="WP_171710731.1">
    <property type="nucleotide sequence ID" value="NZ_JAAVLW010000005.1"/>
</dbReference>
<feature type="coiled-coil region" evidence="1">
    <location>
        <begin position="47"/>
        <end position="74"/>
    </location>
</feature>
<reference evidence="3 4" key="1">
    <citation type="submission" date="2020-03" db="EMBL/GenBank/DDBJ databases">
        <title>Bradyrhizobium diversity isolated from nodules of Muelleranthus trifoliolatus.</title>
        <authorList>
            <person name="Klepa M."/>
            <person name="Helene L."/>
            <person name="Hungria M."/>
        </authorList>
    </citation>
    <scope>NUCLEOTIDE SEQUENCE [LARGE SCALE GENOMIC DNA]</scope>
    <source>
        <strain evidence="3 4">WSM 1744</strain>
    </source>
</reference>
<evidence type="ECO:0000256" key="1">
    <source>
        <dbReference type="SAM" id="Coils"/>
    </source>
</evidence>
<keyword evidence="2" id="KW-0472">Membrane</keyword>
<comment type="caution">
    <text evidence="3">The sequence shown here is derived from an EMBL/GenBank/DDBJ whole genome shotgun (WGS) entry which is preliminary data.</text>
</comment>
<keyword evidence="1" id="KW-0175">Coiled coil</keyword>
<keyword evidence="2" id="KW-1133">Transmembrane helix</keyword>
<name>A0A7Y4H546_9BRAD</name>
<dbReference type="AlphaFoldDB" id="A0A7Y4H546"/>
<dbReference type="EMBL" id="JAAVLW010000005">
    <property type="protein sequence ID" value="NOJ47830.1"/>
    <property type="molecule type" value="Genomic_DNA"/>
</dbReference>
<feature type="transmembrane region" description="Helical" evidence="2">
    <location>
        <begin position="7"/>
        <end position="28"/>
    </location>
</feature>
<sequence length="166" mass="17939">MAGPVDAFLKISLAVSLLGAAGSVGYYYSVYLPARDVQMDNERRLEKARADIARKAAEERAREEQDAAEQRRALERGAAQVNYEACISRVENTYHATWASNCKGVAEKVRKARASCTFGPTTCDSIHAAPDPGPNCSLPTTIASSINASMQQGKDRCLQESKAGLQ</sequence>
<keyword evidence="2" id="KW-0812">Transmembrane</keyword>